<feature type="transmembrane region" description="Helical" evidence="1">
    <location>
        <begin position="420"/>
        <end position="440"/>
    </location>
</feature>
<feature type="transmembrane region" description="Helical" evidence="1">
    <location>
        <begin position="215"/>
        <end position="235"/>
    </location>
</feature>
<feature type="transmembrane region" description="Helical" evidence="1">
    <location>
        <begin position="1140"/>
        <end position="1159"/>
    </location>
</feature>
<proteinExistence type="predicted"/>
<gene>
    <name evidence="2" type="ORF">D1133L</name>
</gene>
<organismHost>
    <name type="scientific">Phacochoerus aethiopicus</name>
    <name type="common">Warthog</name>
    <dbReference type="NCBI Taxonomy" id="85517"/>
</organismHost>
<organism evidence="2 3">
    <name type="scientific">African swine fever virus</name>
    <name type="common">ASFV</name>
    <dbReference type="NCBI Taxonomy" id="10497"/>
    <lineage>
        <taxon>Viruses</taxon>
        <taxon>Varidnaviria</taxon>
        <taxon>Bamfordvirae</taxon>
        <taxon>Nucleocytoviricota</taxon>
        <taxon>Pokkesviricetes</taxon>
        <taxon>Asfuvirales</taxon>
        <taxon>Asfarviridae</taxon>
        <taxon>Asfivirus</taxon>
        <taxon>Asfivirus haemorrhagiae</taxon>
    </lineage>
</organism>
<evidence type="ECO:0000256" key="1">
    <source>
        <dbReference type="SAM" id="Phobius"/>
    </source>
</evidence>
<accession>A0A894KU46</accession>
<keyword evidence="1" id="KW-1133">Transmembrane helix</keyword>
<organismHost>
    <name type="scientific">Sus scrofa</name>
    <name type="common">Pig</name>
    <dbReference type="NCBI Taxonomy" id="9823"/>
</organismHost>
<feature type="transmembrane region" description="Helical" evidence="1">
    <location>
        <begin position="38"/>
        <end position="58"/>
    </location>
</feature>
<evidence type="ECO:0000313" key="2">
    <source>
        <dbReference type="EMBL" id="QRW44593.1"/>
    </source>
</evidence>
<feature type="transmembrane region" description="Helical" evidence="1">
    <location>
        <begin position="99"/>
        <end position="124"/>
    </location>
</feature>
<reference evidence="2 3" key="1">
    <citation type="submission" date="2019-08" db="EMBL/GenBank/DDBJ databases">
        <authorList>
            <person name="Ndlovu S.S."/>
            <person name="Malesa R."/>
        </authorList>
    </citation>
    <scope>NUCLEOTIDE SEQUENCE [LARGE SCALE GENOMIC DNA]</scope>
    <source>
        <strain evidence="2">RSA_2_2008</strain>
    </source>
</reference>
<feature type="transmembrane region" description="Helical" evidence="1">
    <location>
        <begin position="255"/>
        <end position="275"/>
    </location>
</feature>
<protein>
    <submittedName>
        <fullName evidence="2">PD1133L</fullName>
    </submittedName>
</protein>
<feature type="transmembrane region" description="Helical" evidence="1">
    <location>
        <begin position="296"/>
        <end position="313"/>
    </location>
</feature>
<organismHost>
    <name type="scientific">Potamochoerus larvatus</name>
    <name type="common">Bushpig</name>
    <dbReference type="NCBI Taxonomy" id="273792"/>
</organismHost>
<sequence>MCCVHKGRHFVVTKVQPADSILHSIWLFTSLHLFLQKVIANVYAELVGTILCMVYTYAQLVTNFLLLLPSACFAYGSPVYHANISILILFYNLDTWADFIFMGLSLAFHIPYVDVVFFSFVIIIMHIQRNFMPGFIFTRGIMSHGVLRGIPHYSVVIPRHVAYIFTNVWKWLYIFFCKSDAKLFIYLDKGPHTCKIIYIMCFYHRILQCSGILDAYLLHWLILQIFLQLFIQYLQRFFGLRVFEVFTVTDAVHRGRLQIPNICFNIYYWFLFMVMHRSDVQMLRLCRHMHIGAKTILYPYFFTLFFCVPYRNVRQREVVLCEEFIIDGISLYVLGRTNSLPYLGVRPHGACHIQRYIIITNRFYLLLPVSICLKGIADGGSNVGRRVGWTMGQTFQHTLINLILVCVPINGVLSQRLIPLLYYNVFFYFLCVLTELWPSIRCCRYVQIYCHVALTGGKLHVCIFSHHPPKYLYMPGNIKGQCHIHLVPHGLQVQTLHNHLGPDANTQLVAFQVGRGVTKSQASFAYSGLYFAVQNGVPYWNILLVAMCVVIANRGADGAASRSHRGRNFIYNAITLYNFLQDTNPRHADPIVVYYNFPPALPNITKNVFHHLCVFSAIQGQSRDMRWWLQRQKAATHIIRGSTRRLNILYPVFQEPVCACHTKGSGSFRRVIQAVCLGFRLFCKFWVGKHHVIYAVRITRDFTVRAQLFMRFKLLLRHGAFDAMYVRQLFVFIRQHLSGKYSFRVQIGVGIQQKRYPSGAQSFHKSYGVLFPFIGMPTAVKQLLALEGLAVGQLMPRNQKVYQVDVFHVTPGYGRCRHADGPGGLVGWKGIQDILYSDAILISFLDIVHIVYFIRNVQSSPMLLHVFLFHPDVAVCLGLAVFLHELRYIVLIQCIFCFVRTMQQRKHIKVFLFTLTRIIAKLGCKFLIPVQLQKASAVSIGYTALYRTIEPIYMPCFNRGGAARLLCNVQKPVYLSDLLVRNKSQLRTSYHFCLYVGACTAYHKNPGRIFNTIHVLVHVLARDGNRGNAFSRPGLPVYYKTRVRRVGVLQVLDEKLGIMQLETLVGRKGRRVRVTRKKRSPPLLAARPTDLDKMCPQITNVLFLVDRRGNQRLILLSSRQLLQKVCGIQFGIRHIIIQKIYLFMQTFMCFCIAIVFYGYCIYAY</sequence>
<evidence type="ECO:0000313" key="3">
    <source>
        <dbReference type="Proteomes" id="UP000422855"/>
    </source>
</evidence>
<feature type="transmembrane region" description="Helical" evidence="1">
    <location>
        <begin position="395"/>
        <end position="413"/>
    </location>
</feature>
<organismHost>
    <name type="scientific">Ornithodoros moubata</name>
    <name type="common">Soft tick</name>
    <name type="synonym">Argasid tick</name>
    <dbReference type="NCBI Taxonomy" id="6938"/>
</organismHost>
<feature type="transmembrane region" description="Helical" evidence="1">
    <location>
        <begin position="65"/>
        <end position="93"/>
    </location>
</feature>
<dbReference type="EMBL" id="MN336500">
    <property type="protein sequence ID" value="QRW44593.1"/>
    <property type="molecule type" value="Genomic_DNA"/>
</dbReference>
<organismHost>
    <name type="scientific">Phacochoerus africanus</name>
    <name type="common">Warthog</name>
    <dbReference type="NCBI Taxonomy" id="41426"/>
</organismHost>
<organismHost>
    <name type="scientific">Ornithodoros</name>
    <name type="common">relapsing fever ticks</name>
    <dbReference type="NCBI Taxonomy" id="6937"/>
</organismHost>
<dbReference type="Proteomes" id="UP000422855">
    <property type="component" value="Segment"/>
</dbReference>
<keyword evidence="1" id="KW-0812">Transmembrane</keyword>
<keyword evidence="1" id="KW-0472">Membrane</keyword>
<name>A0A894KU46_ASF</name>